<comment type="caution">
    <text evidence="3">The sequence shown here is derived from an EMBL/GenBank/DDBJ whole genome shotgun (WGS) entry which is preliminary data.</text>
</comment>
<dbReference type="Pfam" id="PF08269">
    <property type="entry name" value="dCache_2"/>
    <property type="match status" value="1"/>
</dbReference>
<feature type="domain" description="GGDEF" evidence="2">
    <location>
        <begin position="381"/>
        <end position="514"/>
    </location>
</feature>
<sequence>MEPLRKKYRLTLVVIILILGGLSSLAFLLLSFQIEAVYEKNIEASIIDVKKTFLKDNVDNLILTIDQERQAQETLFARLNQLAETALDGYYIYNPDAFLEQAILYFEDPIRQTYLTVLIADSATSRILYSENLSDVDQSLTFFEKTEQLTPLMTSSVKKDYGSYQVFFGVRQSRVAEIVEQNIRQLIHASRFSNDAYFWVNEVVSFEGGDNYAIRLIHPNLKDTEGQLLSTNMTDVQGNFPYLEELEGVKGSGEIFYTYFFKKLNSDVVSEKLSYARLYPDYNWIVAMGVHLDDISSYVSAATAESNQKIMWLLLGLIGFIFVLIVILTVAMSRIEGWYYRNSEQELKAAVYLDPLTQTYNRRAGNECLEKTFKTYKHAGESPAFIMIDIDGFKIVNDECGHDVGDEVLIKLATVINQHIRGKDKLFRWGGEEFLLVCQGLKEDDIEVFTTKLLEVAASFYYDCCGQSRRITVSMGVSYCSPGDTDEKDVIKRADQGLYEAKKAGKNRSCYIRP</sequence>
<dbReference type="CDD" id="cd01949">
    <property type="entry name" value="GGDEF"/>
    <property type="match status" value="1"/>
</dbReference>
<gene>
    <name evidence="3" type="ORF">GH811_16645</name>
</gene>
<dbReference type="InterPro" id="IPR000160">
    <property type="entry name" value="GGDEF_dom"/>
</dbReference>
<feature type="transmembrane region" description="Helical" evidence="1">
    <location>
        <begin position="12"/>
        <end position="32"/>
    </location>
</feature>
<keyword evidence="4" id="KW-1185">Reference proteome</keyword>
<dbReference type="PANTHER" id="PTHR45138:SF9">
    <property type="entry name" value="DIGUANYLATE CYCLASE DGCM-RELATED"/>
    <property type="match status" value="1"/>
</dbReference>
<dbReference type="SMART" id="SM00267">
    <property type="entry name" value="GGDEF"/>
    <property type="match status" value="1"/>
</dbReference>
<protein>
    <submittedName>
        <fullName evidence="3">Diguanylate cyclase</fullName>
    </submittedName>
</protein>
<dbReference type="Pfam" id="PF00990">
    <property type="entry name" value="GGDEF"/>
    <property type="match status" value="1"/>
</dbReference>
<dbReference type="PROSITE" id="PS50887">
    <property type="entry name" value="GGDEF"/>
    <property type="match status" value="1"/>
</dbReference>
<dbReference type="NCBIfam" id="TIGR00254">
    <property type="entry name" value="GGDEF"/>
    <property type="match status" value="1"/>
</dbReference>
<feature type="transmembrane region" description="Helical" evidence="1">
    <location>
        <begin position="310"/>
        <end position="331"/>
    </location>
</feature>
<evidence type="ECO:0000313" key="3">
    <source>
        <dbReference type="EMBL" id="MBC3901241.1"/>
    </source>
</evidence>
<dbReference type="SUPFAM" id="SSF55073">
    <property type="entry name" value="Nucleotide cyclase"/>
    <property type="match status" value="1"/>
</dbReference>
<dbReference type="PANTHER" id="PTHR45138">
    <property type="entry name" value="REGULATORY COMPONENTS OF SENSORY TRANSDUCTION SYSTEM"/>
    <property type="match status" value="1"/>
</dbReference>
<dbReference type="InterPro" id="IPR043128">
    <property type="entry name" value="Rev_trsase/Diguanyl_cyclase"/>
</dbReference>
<name>A0ABR6Z151_9FIRM</name>
<dbReference type="InterPro" id="IPR004010">
    <property type="entry name" value="Double_Cache_2"/>
</dbReference>
<keyword evidence="1" id="KW-1133">Transmembrane helix</keyword>
<dbReference type="RefSeq" id="WP_186895307.1">
    <property type="nucleotide sequence ID" value="NZ_WJBE01000023.1"/>
</dbReference>
<evidence type="ECO:0000313" key="4">
    <source>
        <dbReference type="Proteomes" id="UP000622405"/>
    </source>
</evidence>
<dbReference type="InterPro" id="IPR050469">
    <property type="entry name" value="Diguanylate_Cyclase"/>
</dbReference>
<dbReference type="Gene3D" id="3.30.70.270">
    <property type="match status" value="1"/>
</dbReference>
<organism evidence="3 4">
    <name type="scientific">Acetobacterium malicum</name>
    <dbReference type="NCBI Taxonomy" id="52692"/>
    <lineage>
        <taxon>Bacteria</taxon>
        <taxon>Bacillati</taxon>
        <taxon>Bacillota</taxon>
        <taxon>Clostridia</taxon>
        <taxon>Eubacteriales</taxon>
        <taxon>Eubacteriaceae</taxon>
        <taxon>Acetobacterium</taxon>
    </lineage>
</organism>
<keyword evidence="1" id="KW-0812">Transmembrane</keyword>
<dbReference type="InterPro" id="IPR029787">
    <property type="entry name" value="Nucleotide_cyclase"/>
</dbReference>
<reference evidence="3 4" key="1">
    <citation type="journal article" date="2020" name="mSystems">
        <title>Defining Genomic and Predicted Metabolic Features of the Acetobacterium Genus.</title>
        <authorList>
            <person name="Ross D.E."/>
            <person name="Marshall C.W."/>
            <person name="Gulliver D."/>
            <person name="May H.D."/>
            <person name="Norman R.S."/>
        </authorList>
    </citation>
    <scope>NUCLEOTIDE SEQUENCE [LARGE SCALE GENOMIC DNA]</scope>
    <source>
        <strain evidence="3 4">DSM 4132</strain>
    </source>
</reference>
<evidence type="ECO:0000256" key="1">
    <source>
        <dbReference type="SAM" id="Phobius"/>
    </source>
</evidence>
<dbReference type="EMBL" id="WJBE01000023">
    <property type="protein sequence ID" value="MBC3901241.1"/>
    <property type="molecule type" value="Genomic_DNA"/>
</dbReference>
<dbReference type="Gene3D" id="3.30.450.20">
    <property type="entry name" value="PAS domain"/>
    <property type="match status" value="1"/>
</dbReference>
<accession>A0ABR6Z151</accession>
<dbReference type="Proteomes" id="UP000622405">
    <property type="component" value="Unassembled WGS sequence"/>
</dbReference>
<evidence type="ECO:0000259" key="2">
    <source>
        <dbReference type="PROSITE" id="PS50887"/>
    </source>
</evidence>
<proteinExistence type="predicted"/>
<keyword evidence="1" id="KW-0472">Membrane</keyword>